<name>A0A2P9AK38_9HYPH</name>
<protein>
    <submittedName>
        <fullName evidence="1">Uncharacterized protein</fullName>
    </submittedName>
</protein>
<reference evidence="2" key="1">
    <citation type="submission" date="2016-12" db="EMBL/GenBank/DDBJ databases">
        <authorList>
            <person name="Brunel B."/>
        </authorList>
    </citation>
    <scope>NUCLEOTIDE SEQUENCE [LARGE SCALE GENOMIC DNA]</scope>
</reference>
<keyword evidence="2" id="KW-1185">Reference proteome</keyword>
<accession>A0A2P9AK38</accession>
<evidence type="ECO:0000313" key="2">
    <source>
        <dbReference type="Proteomes" id="UP000245698"/>
    </source>
</evidence>
<gene>
    <name evidence="1" type="ORF">BQ8482_20062</name>
</gene>
<proteinExistence type="predicted"/>
<dbReference type="Proteomes" id="UP000245698">
    <property type="component" value="Unassembled WGS sequence"/>
</dbReference>
<sequence>MRQERSLKPLLWNDLCGADSKLAASGCGSSRADIQVGVGIVVSWTRGRPLCRSLGTAASKLEVAIRNRANGLPDSEALADVWRSKFCARNQRKLGVSWHIVGC</sequence>
<dbReference type="EMBL" id="FUIG01000026">
    <property type="protein sequence ID" value="SJM31447.1"/>
    <property type="molecule type" value="Genomic_DNA"/>
</dbReference>
<organism evidence="1 2">
    <name type="scientific">Mesorhizobium delmotii</name>
    <dbReference type="NCBI Taxonomy" id="1631247"/>
    <lineage>
        <taxon>Bacteria</taxon>
        <taxon>Pseudomonadati</taxon>
        <taxon>Pseudomonadota</taxon>
        <taxon>Alphaproteobacteria</taxon>
        <taxon>Hyphomicrobiales</taxon>
        <taxon>Phyllobacteriaceae</taxon>
        <taxon>Mesorhizobium</taxon>
    </lineage>
</organism>
<dbReference type="AlphaFoldDB" id="A0A2P9AK38"/>
<evidence type="ECO:0000313" key="1">
    <source>
        <dbReference type="EMBL" id="SJM31447.1"/>
    </source>
</evidence>